<feature type="region of interest" description="Disordered" evidence="1">
    <location>
        <begin position="1"/>
        <end position="28"/>
    </location>
</feature>
<organism evidence="2">
    <name type="scientific">Arundo donax</name>
    <name type="common">Giant reed</name>
    <name type="synonym">Donax arundinaceus</name>
    <dbReference type="NCBI Taxonomy" id="35708"/>
    <lineage>
        <taxon>Eukaryota</taxon>
        <taxon>Viridiplantae</taxon>
        <taxon>Streptophyta</taxon>
        <taxon>Embryophyta</taxon>
        <taxon>Tracheophyta</taxon>
        <taxon>Spermatophyta</taxon>
        <taxon>Magnoliopsida</taxon>
        <taxon>Liliopsida</taxon>
        <taxon>Poales</taxon>
        <taxon>Poaceae</taxon>
        <taxon>PACMAD clade</taxon>
        <taxon>Arundinoideae</taxon>
        <taxon>Arundineae</taxon>
        <taxon>Arundo</taxon>
    </lineage>
</organism>
<feature type="compositionally biased region" description="Basic residues" evidence="1">
    <location>
        <begin position="1"/>
        <end position="10"/>
    </location>
</feature>
<protein>
    <submittedName>
        <fullName evidence="2">Uncharacterized protein</fullName>
    </submittedName>
</protein>
<evidence type="ECO:0000256" key="1">
    <source>
        <dbReference type="SAM" id="MobiDB-lite"/>
    </source>
</evidence>
<proteinExistence type="predicted"/>
<reference evidence="2" key="1">
    <citation type="submission" date="2014-09" db="EMBL/GenBank/DDBJ databases">
        <authorList>
            <person name="Magalhaes I.L.F."/>
            <person name="Oliveira U."/>
            <person name="Santos F.R."/>
            <person name="Vidigal T.H.D.A."/>
            <person name="Brescovit A.D."/>
            <person name="Santos A.J."/>
        </authorList>
    </citation>
    <scope>NUCLEOTIDE SEQUENCE</scope>
    <source>
        <tissue evidence="2">Shoot tissue taken approximately 20 cm above the soil surface</tissue>
    </source>
</reference>
<sequence length="28" mass="3408">MTPRRRRWRWPHGGDGAWRRTMRRGSAG</sequence>
<dbReference type="EMBL" id="GBRH01196460">
    <property type="protein sequence ID" value="JAE01436.1"/>
    <property type="molecule type" value="Transcribed_RNA"/>
</dbReference>
<dbReference type="AlphaFoldDB" id="A0A0A9EU62"/>
<name>A0A0A9EU62_ARUDO</name>
<evidence type="ECO:0000313" key="2">
    <source>
        <dbReference type="EMBL" id="JAE01436.1"/>
    </source>
</evidence>
<accession>A0A0A9EU62</accession>
<reference evidence="2" key="2">
    <citation type="journal article" date="2015" name="Data Brief">
        <title>Shoot transcriptome of the giant reed, Arundo donax.</title>
        <authorList>
            <person name="Barrero R.A."/>
            <person name="Guerrero F.D."/>
            <person name="Moolhuijzen P."/>
            <person name="Goolsby J.A."/>
            <person name="Tidwell J."/>
            <person name="Bellgard S.E."/>
            <person name="Bellgard M.I."/>
        </authorList>
    </citation>
    <scope>NUCLEOTIDE SEQUENCE</scope>
    <source>
        <tissue evidence="2">Shoot tissue taken approximately 20 cm above the soil surface</tissue>
    </source>
</reference>